<dbReference type="GO" id="GO:0005524">
    <property type="term" value="F:ATP binding"/>
    <property type="evidence" value="ECO:0007669"/>
    <property type="project" value="UniProtKB-KW"/>
</dbReference>
<keyword evidence="1" id="KW-0547">Nucleotide-binding</keyword>
<accession>A0ABV5KJC2</accession>
<protein>
    <submittedName>
        <fullName evidence="1">ATP-binding protein</fullName>
    </submittedName>
</protein>
<dbReference type="EMBL" id="JBHMDG010000046">
    <property type="protein sequence ID" value="MFB9315744.1"/>
    <property type="molecule type" value="Genomic_DNA"/>
</dbReference>
<organism evidence="1 2">
    <name type="scientific">Nocardioides plantarum</name>
    <dbReference type="NCBI Taxonomy" id="29299"/>
    <lineage>
        <taxon>Bacteria</taxon>
        <taxon>Bacillati</taxon>
        <taxon>Actinomycetota</taxon>
        <taxon>Actinomycetes</taxon>
        <taxon>Propionibacteriales</taxon>
        <taxon>Nocardioidaceae</taxon>
        <taxon>Nocardioides</taxon>
    </lineage>
</organism>
<keyword evidence="2" id="KW-1185">Reference proteome</keyword>
<reference evidence="1 2" key="1">
    <citation type="submission" date="2024-09" db="EMBL/GenBank/DDBJ databases">
        <authorList>
            <person name="Sun Q."/>
            <person name="Mori K."/>
        </authorList>
    </citation>
    <scope>NUCLEOTIDE SEQUENCE [LARGE SCALE GENOMIC DNA]</scope>
    <source>
        <strain evidence="1 2">JCM 9626</strain>
    </source>
</reference>
<dbReference type="Proteomes" id="UP001589750">
    <property type="component" value="Unassembled WGS sequence"/>
</dbReference>
<name>A0ABV5KJC2_9ACTN</name>
<evidence type="ECO:0000313" key="1">
    <source>
        <dbReference type="EMBL" id="MFB9315744.1"/>
    </source>
</evidence>
<dbReference type="RefSeq" id="WP_140011751.1">
    <property type="nucleotide sequence ID" value="NZ_JBHMDG010000046.1"/>
</dbReference>
<evidence type="ECO:0000313" key="2">
    <source>
        <dbReference type="Proteomes" id="UP001589750"/>
    </source>
</evidence>
<keyword evidence="1" id="KW-0067">ATP-binding</keyword>
<gene>
    <name evidence="1" type="ORF">ACFFRI_22055</name>
</gene>
<proteinExistence type="predicted"/>
<sequence>MAYLERILRALSAGDLDPKRFEETACALLGELYPGLSPIEGGTDFGRDADVYEVNAGFAVHAGDEPVPVGTVSVRLLATVGDPIANLTRSIARLKEESLATRQLVIACTLPVSATKRRALEVTCMNNGLELPAIYGRDKLAALLLKAPTWTEYFLGIRGRVGALEERRFVRGDHVSLPLFGRALQLESLTGALAGGGDVLLTGIAGIGKSRLLDELGEVHFLNPMAIDSLVADLFVVDPVIVVVDDAHLHLDALEQLCRVRVVEGMTFAVLAVTWPAQAAAVRQILQSPALVEVRELPRDAMDELTRGVGVSGVNARHFVLHHAEGRPGWAVSIAQTLIAADGEAVLTGDVLLQQVDRYFRDRAESHQLMDAVAHIAALRFVGTDDLPDIATVVGLPVAVMSAALRQVATDGLLVHEGERWSLQPSLGAALVARWFLSSARTRSWRSLTETFPEKEHDLTSSMLEAAASTGDVAAVMHSREWAASLGEPTTWTLETLGLVRTYSEVDREASEFAACRAALILDMPRSPRTTPWGRAYDPIADAARAQLLFSARRWFTGAAVRKLLDLAVPDDRERAQTPDHPMRVLAEVAQHLGPDAERNFEVRRLLLDEATTWLTDGLLVGARVAVWSEAIKACCWPRISGSWKDPSSLTTFTWSTGTEGHLALEWILDNLWHQASAQLAHLALPVEAVGHLLDLWDEWLHVAAGVAQGNYELNDDQRNAGTQGTWRILAPLRIHVDHHAGLAYRVTQQLDHCHRWGIDIPDGVQYPPMDHDLAQLVGRRDFSEGDVGLWMERRDEEVRDLAERLSVMSPSDAIARITELAEAAAVAGRGEVGALAYQLAEAVNAPAEWLRVALERDAPDLIGPLVARCRTAGDSSCDELIGRHLKASPSARRQIIAAVLRSGPCDALAKTVLDSLVSADAATIEFALPRQATETVLAMLTHSMPEIAGLTALQFDVGTTHSINIPDHARDAWRTAFLNSASLSARTAGISSYRISSALKALATDDPDLCEAWFHQALAHDRRPHDLEQSAEVLSRLHRDARKRLATNHHAAYSLTGDVLLLNMIGHDPDLAAEMLDEGLLNIDTILAALTGNLNHYAHNLLPVTLAFGAQVEDVVSALTSSRSWEGNESDDLARMIKWFNDAATRIPAMKPVSAEANKQLERQRAKALEEERQQAIRGTF</sequence>
<comment type="caution">
    <text evidence="1">The sequence shown here is derived from an EMBL/GenBank/DDBJ whole genome shotgun (WGS) entry which is preliminary data.</text>
</comment>